<protein>
    <submittedName>
        <fullName evidence="3">Uncharacterized protein</fullName>
    </submittedName>
</protein>
<evidence type="ECO:0000313" key="3">
    <source>
        <dbReference type="EMBL" id="PXY32355.1"/>
    </source>
</evidence>
<keyword evidence="4" id="KW-1185">Reference proteome</keyword>
<dbReference type="InterPro" id="IPR004401">
    <property type="entry name" value="YbaB/EbfC"/>
</dbReference>
<gene>
    <name evidence="3" type="ORF">BAY60_08795</name>
</gene>
<dbReference type="GO" id="GO:0003677">
    <property type="term" value="F:DNA binding"/>
    <property type="evidence" value="ECO:0007669"/>
    <property type="project" value="InterPro"/>
</dbReference>
<organism evidence="3 4">
    <name type="scientific">Prauserella muralis</name>
    <dbReference type="NCBI Taxonomy" id="588067"/>
    <lineage>
        <taxon>Bacteria</taxon>
        <taxon>Bacillati</taxon>
        <taxon>Actinomycetota</taxon>
        <taxon>Actinomycetes</taxon>
        <taxon>Pseudonocardiales</taxon>
        <taxon>Pseudonocardiaceae</taxon>
        <taxon>Prauserella</taxon>
    </lineage>
</organism>
<evidence type="ECO:0000256" key="2">
    <source>
        <dbReference type="SAM" id="MobiDB-lite"/>
    </source>
</evidence>
<sequence length="148" mass="15504">MTDHRAQVEELLADYQRSREQLASVQRNLASISESASSDDGLVTATVGGRGVLTGLVIADAAYERYRPGELAAQIVKVAGAATVKALAGAGEVLAPALPSGTDPQALLLGTADLAAEEIAPPSGDPDDEDESFEDQSWLDEADWPRSR</sequence>
<dbReference type="AlphaFoldDB" id="A0A2V4BAB5"/>
<evidence type="ECO:0000256" key="1">
    <source>
        <dbReference type="SAM" id="Coils"/>
    </source>
</evidence>
<dbReference type="OrthoDB" id="3689387at2"/>
<feature type="compositionally biased region" description="Acidic residues" evidence="2">
    <location>
        <begin position="125"/>
        <end position="142"/>
    </location>
</feature>
<proteinExistence type="predicted"/>
<accession>A0A2V4BAB5</accession>
<dbReference type="SUPFAM" id="SSF82607">
    <property type="entry name" value="YbaB-like"/>
    <property type="match status" value="1"/>
</dbReference>
<reference evidence="3 4" key="1">
    <citation type="submission" date="2016-07" db="EMBL/GenBank/DDBJ databases">
        <title>Draft genome sequence of Prauserella muralis DSM 45305, isolated from a mould-covered wall in an indoor environment.</title>
        <authorList>
            <person name="Ruckert C."/>
            <person name="Albersmeier A."/>
            <person name="Jiang C.-L."/>
            <person name="Jiang Y."/>
            <person name="Kalinowski J."/>
            <person name="Schneider O."/>
            <person name="Winkler A."/>
            <person name="Zotchev S.B."/>
        </authorList>
    </citation>
    <scope>NUCLEOTIDE SEQUENCE [LARGE SCALE GENOMIC DNA]</scope>
    <source>
        <strain evidence="3 4">DSM 45305</strain>
    </source>
</reference>
<evidence type="ECO:0000313" key="4">
    <source>
        <dbReference type="Proteomes" id="UP000249915"/>
    </source>
</evidence>
<dbReference type="Proteomes" id="UP000249915">
    <property type="component" value="Unassembled WGS sequence"/>
</dbReference>
<dbReference type="Gene3D" id="3.30.1310.10">
    <property type="entry name" value="Nucleoid-associated protein YbaB-like domain"/>
    <property type="match status" value="1"/>
</dbReference>
<dbReference type="RefSeq" id="WP_112280387.1">
    <property type="nucleotide sequence ID" value="NZ_MASW01000001.1"/>
</dbReference>
<feature type="coiled-coil region" evidence="1">
    <location>
        <begin position="1"/>
        <end position="35"/>
    </location>
</feature>
<feature type="region of interest" description="Disordered" evidence="2">
    <location>
        <begin position="118"/>
        <end position="148"/>
    </location>
</feature>
<comment type="caution">
    <text evidence="3">The sequence shown here is derived from an EMBL/GenBank/DDBJ whole genome shotgun (WGS) entry which is preliminary data.</text>
</comment>
<name>A0A2V4BAB5_9PSEU</name>
<dbReference type="InterPro" id="IPR036894">
    <property type="entry name" value="YbaB-like_sf"/>
</dbReference>
<dbReference type="Pfam" id="PF02575">
    <property type="entry name" value="YbaB_DNA_bd"/>
    <property type="match status" value="1"/>
</dbReference>
<keyword evidence="1" id="KW-0175">Coiled coil</keyword>
<dbReference type="EMBL" id="MASW01000001">
    <property type="protein sequence ID" value="PXY32355.1"/>
    <property type="molecule type" value="Genomic_DNA"/>
</dbReference>